<keyword evidence="1" id="KW-0472">Membrane</keyword>
<feature type="transmembrane region" description="Helical" evidence="1">
    <location>
        <begin position="165"/>
        <end position="183"/>
    </location>
</feature>
<sequence>MSRERALLFGGAWGAGLFVAVVFVNDAVKPGYEPVRDFVSEAAIGAGGWVQIANFVVAGTLLALSGVALARVVGRWTGVLVGVVGVGLIAAGVFVSDPVPQDESAWHGVVHNVVSVMVFAALTGACFTAARWRPTAGWRWYCRVTGVAVPVLFVTAGAVTNTSGFWQRVTIVVGWAWLVVLNLRAAA</sequence>
<evidence type="ECO:0000313" key="2">
    <source>
        <dbReference type="EMBL" id="SNY68328.1"/>
    </source>
</evidence>
<evidence type="ECO:0000313" key="3">
    <source>
        <dbReference type="Proteomes" id="UP000219612"/>
    </source>
</evidence>
<feature type="transmembrane region" description="Helical" evidence="1">
    <location>
        <begin position="7"/>
        <end position="28"/>
    </location>
</feature>
<reference evidence="2 3" key="1">
    <citation type="submission" date="2017-09" db="EMBL/GenBank/DDBJ databases">
        <authorList>
            <person name="Ehlers B."/>
            <person name="Leendertz F.H."/>
        </authorList>
    </citation>
    <scope>NUCLEOTIDE SEQUENCE [LARGE SCALE GENOMIC DNA]</scope>
    <source>
        <strain evidence="2 3">CGMCC 4.6857</strain>
    </source>
</reference>
<feature type="transmembrane region" description="Helical" evidence="1">
    <location>
        <begin position="76"/>
        <end position="96"/>
    </location>
</feature>
<dbReference type="EMBL" id="OBDY01000033">
    <property type="protein sequence ID" value="SNY68328.1"/>
    <property type="molecule type" value="Genomic_DNA"/>
</dbReference>
<dbReference type="RefSeq" id="WP_097327894.1">
    <property type="nucleotide sequence ID" value="NZ_OBDY01000033.1"/>
</dbReference>
<dbReference type="Proteomes" id="UP000219612">
    <property type="component" value="Unassembled WGS sequence"/>
</dbReference>
<dbReference type="OrthoDB" id="8159487at2"/>
<feature type="transmembrane region" description="Helical" evidence="1">
    <location>
        <begin position="108"/>
        <end position="128"/>
    </location>
</feature>
<evidence type="ECO:0008006" key="4">
    <source>
        <dbReference type="Google" id="ProtNLM"/>
    </source>
</evidence>
<dbReference type="Pfam" id="PF06197">
    <property type="entry name" value="DUF998"/>
    <property type="match status" value="1"/>
</dbReference>
<evidence type="ECO:0000256" key="1">
    <source>
        <dbReference type="SAM" id="Phobius"/>
    </source>
</evidence>
<organism evidence="2 3">
    <name type="scientific">Paractinoplanes atraurantiacus</name>
    <dbReference type="NCBI Taxonomy" id="1036182"/>
    <lineage>
        <taxon>Bacteria</taxon>
        <taxon>Bacillati</taxon>
        <taxon>Actinomycetota</taxon>
        <taxon>Actinomycetes</taxon>
        <taxon>Micromonosporales</taxon>
        <taxon>Micromonosporaceae</taxon>
        <taxon>Paractinoplanes</taxon>
    </lineage>
</organism>
<keyword evidence="3" id="KW-1185">Reference proteome</keyword>
<dbReference type="InterPro" id="IPR009339">
    <property type="entry name" value="DUF998"/>
</dbReference>
<feature type="transmembrane region" description="Helical" evidence="1">
    <location>
        <begin position="140"/>
        <end position="159"/>
    </location>
</feature>
<gene>
    <name evidence="2" type="ORF">SAMN05421748_1332</name>
</gene>
<keyword evidence="1" id="KW-0812">Transmembrane</keyword>
<proteinExistence type="predicted"/>
<dbReference type="AlphaFoldDB" id="A0A285K706"/>
<protein>
    <recommendedName>
        <fullName evidence="4">DUF998 domain-containing protein</fullName>
    </recommendedName>
</protein>
<accession>A0A285K706</accession>
<name>A0A285K706_9ACTN</name>
<feature type="transmembrane region" description="Helical" evidence="1">
    <location>
        <begin position="48"/>
        <end position="69"/>
    </location>
</feature>
<keyword evidence="1" id="KW-1133">Transmembrane helix</keyword>